<name>A0A9P7R9Z0_9PEZI</name>
<dbReference type="EMBL" id="JAESDN010000004">
    <property type="protein sequence ID" value="KAG7051416.1"/>
    <property type="molecule type" value="Genomic_DNA"/>
</dbReference>
<keyword evidence="2" id="KW-1185">Reference proteome</keyword>
<gene>
    <name evidence="1" type="ORF">JMJ77_002040</name>
</gene>
<reference evidence="1" key="1">
    <citation type="submission" date="2021-05" db="EMBL/GenBank/DDBJ databases">
        <title>Comparative genomics of three Colletotrichum scovillei strains and genetic complementation revealed genes involved fungal growth and virulence on chili pepper.</title>
        <authorList>
            <person name="Hsieh D.-K."/>
            <person name="Chuang S.-C."/>
            <person name="Chen C.-Y."/>
            <person name="Chao Y.-T."/>
            <person name="Lu M.-Y.J."/>
            <person name="Lee M.-H."/>
            <person name="Shih M.-C."/>
        </authorList>
    </citation>
    <scope>NUCLEOTIDE SEQUENCE</scope>
    <source>
        <strain evidence="1">Coll-153</strain>
    </source>
</reference>
<proteinExistence type="predicted"/>
<dbReference type="Proteomes" id="UP000699042">
    <property type="component" value="Unassembled WGS sequence"/>
</dbReference>
<sequence>MRLWSGTVRVVWFLSLSLSLSLLCILGTRRFLCGIVSSCLETRCLSRGHSPCSARAHSHCCCSATAVDSSHSTMSKTSEPTRYPRQTVKRFHFFDGSPQDTNEWTGLETATGTGTGAATGTSSRRCLRRRAISLSEN</sequence>
<dbReference type="AlphaFoldDB" id="A0A9P7R9Z0"/>
<evidence type="ECO:0000313" key="2">
    <source>
        <dbReference type="Proteomes" id="UP000699042"/>
    </source>
</evidence>
<comment type="caution">
    <text evidence="1">The sequence shown here is derived from an EMBL/GenBank/DDBJ whole genome shotgun (WGS) entry which is preliminary data.</text>
</comment>
<organism evidence="1 2">
    <name type="scientific">Colletotrichum scovillei</name>
    <dbReference type="NCBI Taxonomy" id="1209932"/>
    <lineage>
        <taxon>Eukaryota</taxon>
        <taxon>Fungi</taxon>
        <taxon>Dikarya</taxon>
        <taxon>Ascomycota</taxon>
        <taxon>Pezizomycotina</taxon>
        <taxon>Sordariomycetes</taxon>
        <taxon>Hypocreomycetidae</taxon>
        <taxon>Glomerellales</taxon>
        <taxon>Glomerellaceae</taxon>
        <taxon>Colletotrichum</taxon>
        <taxon>Colletotrichum acutatum species complex</taxon>
    </lineage>
</organism>
<accession>A0A9P7R9Z0</accession>
<evidence type="ECO:0000313" key="1">
    <source>
        <dbReference type="EMBL" id="KAG7051416.1"/>
    </source>
</evidence>
<protein>
    <submittedName>
        <fullName evidence="1">Uncharacterized protein</fullName>
    </submittedName>
</protein>